<dbReference type="AlphaFoldDB" id="A0AAD1UDT7"/>
<accession>A0AAD1UDT7</accession>
<dbReference type="Proteomes" id="UP001295684">
    <property type="component" value="Unassembled WGS sequence"/>
</dbReference>
<name>A0AAD1UDT7_EUPCR</name>
<sequence length="323" mass="36641">MDNKTSDFLKRFKGKISKIDKNGHAGVALKSFKPIRKNRRRLKEESIPERRLSQCVQNRRNKSLGLIKAGLEKHKIFQENLAKNSGKINDYGRNKENSLTPDYTRKSAKASISQMRSQINESQSTRKPIHRRINLGEIGSMSLKSIREKGTSYSTTKTLGVNHNTSTLTGQQNIKLSKKVKLYGNIQPKTELMREKAIKNIRGFRRSLKLSNSIAGNHLDSTNCSDNTGDYAIYKVTYDKNSTTVTEMDDFGISLTEAHGTLNPLMRKSQSISCTNRRRNPRHNPENSEILPLIHKFRRAMNSPRLGGDSETLRLGRNLTILS</sequence>
<protein>
    <submittedName>
        <fullName evidence="1">Uncharacterized protein</fullName>
    </submittedName>
</protein>
<dbReference type="EMBL" id="CAMPGE010008488">
    <property type="protein sequence ID" value="CAI2367386.1"/>
    <property type="molecule type" value="Genomic_DNA"/>
</dbReference>
<keyword evidence="2" id="KW-1185">Reference proteome</keyword>
<evidence type="ECO:0000313" key="1">
    <source>
        <dbReference type="EMBL" id="CAI2367386.1"/>
    </source>
</evidence>
<reference evidence="1" key="1">
    <citation type="submission" date="2023-07" db="EMBL/GenBank/DDBJ databases">
        <authorList>
            <consortium name="AG Swart"/>
            <person name="Singh M."/>
            <person name="Singh A."/>
            <person name="Seah K."/>
            <person name="Emmerich C."/>
        </authorList>
    </citation>
    <scope>NUCLEOTIDE SEQUENCE</scope>
    <source>
        <strain evidence="1">DP1</strain>
    </source>
</reference>
<organism evidence="1 2">
    <name type="scientific">Euplotes crassus</name>
    <dbReference type="NCBI Taxonomy" id="5936"/>
    <lineage>
        <taxon>Eukaryota</taxon>
        <taxon>Sar</taxon>
        <taxon>Alveolata</taxon>
        <taxon>Ciliophora</taxon>
        <taxon>Intramacronucleata</taxon>
        <taxon>Spirotrichea</taxon>
        <taxon>Hypotrichia</taxon>
        <taxon>Euplotida</taxon>
        <taxon>Euplotidae</taxon>
        <taxon>Moneuplotes</taxon>
    </lineage>
</organism>
<comment type="caution">
    <text evidence="1">The sequence shown here is derived from an EMBL/GenBank/DDBJ whole genome shotgun (WGS) entry which is preliminary data.</text>
</comment>
<evidence type="ECO:0000313" key="2">
    <source>
        <dbReference type="Proteomes" id="UP001295684"/>
    </source>
</evidence>
<gene>
    <name evidence="1" type="ORF">ECRASSUSDP1_LOCUS8668</name>
</gene>
<proteinExistence type="predicted"/>